<organism evidence="1 2">
    <name type="scientific">Methylobacter tundripaludum</name>
    <dbReference type="NCBI Taxonomy" id="173365"/>
    <lineage>
        <taxon>Bacteria</taxon>
        <taxon>Pseudomonadati</taxon>
        <taxon>Pseudomonadota</taxon>
        <taxon>Gammaproteobacteria</taxon>
        <taxon>Methylococcales</taxon>
        <taxon>Methylococcaceae</taxon>
        <taxon>Methylobacter</taxon>
    </lineage>
</organism>
<protein>
    <recommendedName>
        <fullName evidence="3">Cyclic nucleotide-binding domain-containing protein</fullName>
    </recommendedName>
</protein>
<accession>A0A2S6HCE9</accession>
<dbReference type="AlphaFoldDB" id="A0A2S6HCE9"/>
<evidence type="ECO:0000313" key="2">
    <source>
        <dbReference type="Proteomes" id="UP000240010"/>
    </source>
</evidence>
<dbReference type="SUPFAM" id="SSF51206">
    <property type="entry name" value="cAMP-binding domain-like"/>
    <property type="match status" value="1"/>
</dbReference>
<dbReference type="EMBL" id="PTIZ01000007">
    <property type="protein sequence ID" value="PPK75096.1"/>
    <property type="molecule type" value="Genomic_DNA"/>
</dbReference>
<sequence>MSAPFNSWQNYLLAALPSEEFERISPHLELVQMPLGKILYESGAGLHYVYFPTTCIASKLYVTKNGASAEIAVVGNDGIIGISILMGGGTIPNRAAAPGVTLFIAALYPGADYPDGTASSL</sequence>
<evidence type="ECO:0008006" key="3">
    <source>
        <dbReference type="Google" id="ProtNLM"/>
    </source>
</evidence>
<comment type="caution">
    <text evidence="1">The sequence shown here is derived from an EMBL/GenBank/DDBJ whole genome shotgun (WGS) entry which is preliminary data.</text>
</comment>
<reference evidence="1 2" key="1">
    <citation type="submission" date="2018-02" db="EMBL/GenBank/DDBJ databases">
        <title>Subsurface microbial communities from deep shales in Ohio and West Virginia, USA.</title>
        <authorList>
            <person name="Wrighton K."/>
        </authorList>
    </citation>
    <scope>NUCLEOTIDE SEQUENCE [LARGE SCALE GENOMIC DNA]</scope>
    <source>
        <strain evidence="1 2">OWC-DMM</strain>
    </source>
</reference>
<proteinExistence type="predicted"/>
<dbReference type="InterPro" id="IPR018490">
    <property type="entry name" value="cNMP-bd_dom_sf"/>
</dbReference>
<name>A0A2S6HCE9_9GAMM</name>
<dbReference type="Proteomes" id="UP000240010">
    <property type="component" value="Unassembled WGS sequence"/>
</dbReference>
<gene>
    <name evidence="1" type="ORF">B0F87_107340</name>
</gene>
<evidence type="ECO:0000313" key="1">
    <source>
        <dbReference type="EMBL" id="PPK75096.1"/>
    </source>
</evidence>